<evidence type="ECO:0000313" key="9">
    <source>
        <dbReference type="EMBL" id="CAF0897964.1"/>
    </source>
</evidence>
<evidence type="ECO:0000256" key="2">
    <source>
        <dbReference type="ARBA" id="ARBA00022448"/>
    </source>
</evidence>
<keyword evidence="5" id="KW-0406">Ion transport</keyword>
<keyword evidence="4 8" id="KW-1133">Transmembrane helix</keyword>
<evidence type="ECO:0000256" key="7">
    <source>
        <dbReference type="SAM" id="MobiDB-lite"/>
    </source>
</evidence>
<accession>A0A813ZEL0</accession>
<feature type="transmembrane region" description="Helical" evidence="8">
    <location>
        <begin position="612"/>
        <end position="634"/>
    </location>
</feature>
<feature type="transmembrane region" description="Helical" evidence="8">
    <location>
        <begin position="167"/>
        <end position="188"/>
    </location>
</feature>
<feature type="transmembrane region" description="Helical" evidence="8">
    <location>
        <begin position="640"/>
        <end position="660"/>
    </location>
</feature>
<keyword evidence="6 8" id="KW-0472">Membrane</keyword>
<evidence type="ECO:0000256" key="4">
    <source>
        <dbReference type="ARBA" id="ARBA00022989"/>
    </source>
</evidence>
<feature type="compositionally biased region" description="Polar residues" evidence="7">
    <location>
        <begin position="38"/>
        <end position="53"/>
    </location>
</feature>
<name>A0A813ZEL0_9BILA</name>
<feature type="transmembrane region" description="Helical" evidence="8">
    <location>
        <begin position="441"/>
        <end position="458"/>
    </location>
</feature>
<feature type="transmembrane region" description="Helical" evidence="8">
    <location>
        <begin position="386"/>
        <end position="405"/>
    </location>
</feature>
<dbReference type="Pfam" id="PF02386">
    <property type="entry name" value="TrkH"/>
    <property type="match status" value="3"/>
</dbReference>
<feature type="transmembrane region" description="Helical" evidence="8">
    <location>
        <begin position="325"/>
        <end position="345"/>
    </location>
</feature>
<feature type="transmembrane region" description="Helical" evidence="8">
    <location>
        <begin position="99"/>
        <end position="122"/>
    </location>
</feature>
<evidence type="ECO:0000256" key="5">
    <source>
        <dbReference type="ARBA" id="ARBA00023065"/>
    </source>
</evidence>
<evidence type="ECO:0000256" key="3">
    <source>
        <dbReference type="ARBA" id="ARBA00022692"/>
    </source>
</evidence>
<dbReference type="InterPro" id="IPR003445">
    <property type="entry name" value="Cat_transpt"/>
</dbReference>
<gene>
    <name evidence="10" type="ORF">FNK824_LOCUS27090</name>
    <name evidence="9" type="ORF">SEV965_LOCUS5482</name>
</gene>
<dbReference type="Proteomes" id="UP000663889">
    <property type="component" value="Unassembled WGS sequence"/>
</dbReference>
<protein>
    <submittedName>
        <fullName evidence="9">Uncharacterized protein</fullName>
    </submittedName>
</protein>
<dbReference type="EMBL" id="CAJNOU010000168">
    <property type="protein sequence ID" value="CAF0897964.1"/>
    <property type="molecule type" value="Genomic_DNA"/>
</dbReference>
<keyword evidence="3 8" id="KW-0812">Transmembrane</keyword>
<sequence length="716" mass="81285">MLLTSRDAQCERRSLYALAAAAEDDRLSFTGIDNASFQPDSVSNSPASNILSRPQSQSQIQPQQFLTITDIATDEAPINNAKESTSASRDRRYHWRMSYYFYIHICWFIITALLGGLIVWLIENHSSARNLQMKVDYIDAWFVSSSCVSSCGLTTIDFAKLSVASQVILMIFTFISGVTVSTLPALFVKAQTHRRIEGITVDDDHGELDNENHDELPTINIRRKRNLPEHIRNRLATLPTAQQLRYRAYLTCIALIAGTCFTIYLIIFSAIGSWLSTHYTPEQLLQGNVSVNPWYISFIVTVTGFNQNGLAPFSDGLSRFVGDIYINFFVMILVISGTSLFPFLLRNVILLVRILSPWRHKVIFDYILLNNHRLCTLLFPAAQTRIYLLVTFILHISGVSISLILDLNSEDFTMYQPGIRFIIFMFHTVNTRFAGFQTVDINSFATATLVVYLLLMATKPQMLCALEESPFELAWLALQAREAADAETNSLRNINTTSGLPVRSSRSGSAVSLSTSSGLPIRSMERFLRRQSFVTKNLARQQFNTSISENDTDYRPRRLKCLYIRYFLIHFIRALIKHTISFFILTRTWLFFFIFLICAIENSRMSPIDPNITIFKIIFEIISAFGTVGLTLGYPNISSSFSTVLSSASKVILVITMLMGRHRGLLASMIDQEAIEHSAADLLDRQCEEVIYEYQKTILDSSEIHRTTFEEEITQF</sequence>
<evidence type="ECO:0000313" key="11">
    <source>
        <dbReference type="Proteomes" id="UP000663889"/>
    </source>
</evidence>
<dbReference type="PANTHER" id="PTHR31064:SF30">
    <property type="entry name" value="HIGH-AFFINITY POTASSIUM TRANSPORT PROTEIN-RELATED"/>
    <property type="match status" value="1"/>
</dbReference>
<evidence type="ECO:0000313" key="10">
    <source>
        <dbReference type="EMBL" id="CAF4021338.1"/>
    </source>
</evidence>
<organism evidence="9 11">
    <name type="scientific">Rotaria sordida</name>
    <dbReference type="NCBI Taxonomy" id="392033"/>
    <lineage>
        <taxon>Eukaryota</taxon>
        <taxon>Metazoa</taxon>
        <taxon>Spiralia</taxon>
        <taxon>Gnathifera</taxon>
        <taxon>Rotifera</taxon>
        <taxon>Eurotatoria</taxon>
        <taxon>Bdelloidea</taxon>
        <taxon>Philodinida</taxon>
        <taxon>Philodinidae</taxon>
        <taxon>Rotaria</taxon>
    </lineage>
</organism>
<proteinExistence type="predicted"/>
<dbReference type="EMBL" id="CAJOBE010006926">
    <property type="protein sequence ID" value="CAF4021338.1"/>
    <property type="molecule type" value="Genomic_DNA"/>
</dbReference>
<keyword evidence="2" id="KW-0813">Transport</keyword>
<evidence type="ECO:0000256" key="1">
    <source>
        <dbReference type="ARBA" id="ARBA00004141"/>
    </source>
</evidence>
<dbReference type="GO" id="GO:0030001">
    <property type="term" value="P:metal ion transport"/>
    <property type="evidence" value="ECO:0007669"/>
    <property type="project" value="UniProtKB-ARBA"/>
</dbReference>
<comment type="subcellular location">
    <subcellularLocation>
        <location evidence="1">Membrane</location>
        <topology evidence="1">Multi-pass membrane protein</topology>
    </subcellularLocation>
</comment>
<evidence type="ECO:0000256" key="8">
    <source>
        <dbReference type="SAM" id="Phobius"/>
    </source>
</evidence>
<reference evidence="9" key="1">
    <citation type="submission" date="2021-02" db="EMBL/GenBank/DDBJ databases">
        <authorList>
            <person name="Nowell W R."/>
        </authorList>
    </citation>
    <scope>NUCLEOTIDE SEQUENCE</scope>
</reference>
<dbReference type="InterPro" id="IPR051143">
    <property type="entry name" value="TrkH_K-transport"/>
</dbReference>
<dbReference type="AlphaFoldDB" id="A0A813ZEL0"/>
<comment type="caution">
    <text evidence="9">The sequence shown here is derived from an EMBL/GenBank/DDBJ whole genome shotgun (WGS) entry which is preliminary data.</text>
</comment>
<dbReference type="PANTHER" id="PTHR31064">
    <property type="entry name" value="POTASSIUM TRANSPORT PROTEIN DDB_G0292412-RELATED"/>
    <property type="match status" value="1"/>
</dbReference>
<dbReference type="GO" id="GO:0005886">
    <property type="term" value="C:plasma membrane"/>
    <property type="evidence" value="ECO:0007669"/>
    <property type="project" value="TreeGrafter"/>
</dbReference>
<feature type="transmembrane region" description="Helical" evidence="8">
    <location>
        <begin position="248"/>
        <end position="274"/>
    </location>
</feature>
<feature type="transmembrane region" description="Helical" evidence="8">
    <location>
        <begin position="582"/>
        <end position="600"/>
    </location>
</feature>
<dbReference type="GO" id="GO:0008324">
    <property type="term" value="F:monoatomic cation transmembrane transporter activity"/>
    <property type="evidence" value="ECO:0007669"/>
    <property type="project" value="InterPro"/>
</dbReference>
<evidence type="ECO:0000256" key="6">
    <source>
        <dbReference type="ARBA" id="ARBA00023136"/>
    </source>
</evidence>
<dbReference type="Proteomes" id="UP000663874">
    <property type="component" value="Unassembled WGS sequence"/>
</dbReference>
<feature type="region of interest" description="Disordered" evidence="7">
    <location>
        <begin position="38"/>
        <end position="58"/>
    </location>
</feature>